<comment type="caution">
    <text evidence="1">The sequence shown here is derived from an EMBL/GenBank/DDBJ whole genome shotgun (WGS) entry which is preliminary data.</text>
</comment>
<keyword evidence="2" id="KW-1185">Reference proteome</keyword>
<evidence type="ECO:0000313" key="1">
    <source>
        <dbReference type="EMBL" id="CAL1289969.1"/>
    </source>
</evidence>
<dbReference type="Proteomes" id="UP001497382">
    <property type="component" value="Unassembled WGS sequence"/>
</dbReference>
<reference evidence="1 2" key="1">
    <citation type="submission" date="2024-04" db="EMBL/GenBank/DDBJ databases">
        <authorList>
            <person name="Rising A."/>
            <person name="Reimegard J."/>
            <person name="Sonavane S."/>
            <person name="Akerstrom W."/>
            <person name="Nylinder S."/>
            <person name="Hedman E."/>
            <person name="Kallberg Y."/>
        </authorList>
    </citation>
    <scope>NUCLEOTIDE SEQUENCE [LARGE SCALE GENOMIC DNA]</scope>
</reference>
<dbReference type="AlphaFoldDB" id="A0AAV2B3J5"/>
<feature type="non-terminal residue" evidence="1">
    <location>
        <position position="1"/>
    </location>
</feature>
<proteinExistence type="predicted"/>
<name>A0AAV2B3J5_9ARAC</name>
<accession>A0AAV2B3J5</accession>
<protein>
    <submittedName>
        <fullName evidence="1">Uncharacterized protein</fullName>
    </submittedName>
</protein>
<evidence type="ECO:0000313" key="2">
    <source>
        <dbReference type="Proteomes" id="UP001497382"/>
    </source>
</evidence>
<organism evidence="1 2">
    <name type="scientific">Larinioides sclopetarius</name>
    <dbReference type="NCBI Taxonomy" id="280406"/>
    <lineage>
        <taxon>Eukaryota</taxon>
        <taxon>Metazoa</taxon>
        <taxon>Ecdysozoa</taxon>
        <taxon>Arthropoda</taxon>
        <taxon>Chelicerata</taxon>
        <taxon>Arachnida</taxon>
        <taxon>Araneae</taxon>
        <taxon>Araneomorphae</taxon>
        <taxon>Entelegynae</taxon>
        <taxon>Araneoidea</taxon>
        <taxon>Araneidae</taxon>
        <taxon>Larinioides</taxon>
    </lineage>
</organism>
<dbReference type="EMBL" id="CAXIEN010000257">
    <property type="protein sequence ID" value="CAL1289969.1"/>
    <property type="molecule type" value="Genomic_DNA"/>
</dbReference>
<gene>
    <name evidence="1" type="ORF">LARSCL_LOCUS16228</name>
</gene>
<sequence>VWLVSWENKCGLPLNKRKEEGLPGKGGKLSNEALFALHLPQNH</sequence>